<dbReference type="GO" id="GO:0005858">
    <property type="term" value="C:axonemal dynein complex"/>
    <property type="evidence" value="ECO:0007669"/>
    <property type="project" value="TreeGrafter"/>
</dbReference>
<dbReference type="GO" id="GO:0007018">
    <property type="term" value="P:microtubule-based movement"/>
    <property type="evidence" value="ECO:0007669"/>
    <property type="project" value="InterPro"/>
</dbReference>
<name>A0A8X8BLM1_POLSE</name>
<proteinExistence type="predicted"/>
<evidence type="ECO:0000256" key="1">
    <source>
        <dbReference type="SAM" id="MobiDB-lite"/>
    </source>
</evidence>
<dbReference type="PANTHER" id="PTHR46532:SF13">
    <property type="entry name" value="CYTOPLASMIC DYNEIN 1 HEAVY CHAIN 1"/>
    <property type="match status" value="1"/>
</dbReference>
<evidence type="ECO:0000313" key="4">
    <source>
        <dbReference type="Proteomes" id="UP000886611"/>
    </source>
</evidence>
<feature type="region of interest" description="Disordered" evidence="1">
    <location>
        <begin position="1"/>
        <end position="21"/>
    </location>
</feature>
<evidence type="ECO:0000259" key="2">
    <source>
        <dbReference type="Pfam" id="PF08385"/>
    </source>
</evidence>
<feature type="non-terminal residue" evidence="3">
    <location>
        <position position="1"/>
    </location>
</feature>
<protein>
    <submittedName>
        <fullName evidence="3">DYH5 protein</fullName>
    </submittedName>
</protein>
<dbReference type="Proteomes" id="UP000886611">
    <property type="component" value="Unassembled WGS sequence"/>
</dbReference>
<accession>A0A8X8BLM1</accession>
<dbReference type="EMBL" id="JAATIS010007298">
    <property type="protein sequence ID" value="KAG2458611.1"/>
    <property type="molecule type" value="Genomic_DNA"/>
</dbReference>
<dbReference type="InterPro" id="IPR013594">
    <property type="entry name" value="Dynein_heavy_tail"/>
</dbReference>
<evidence type="ECO:0000313" key="3">
    <source>
        <dbReference type="EMBL" id="KAG2458611.1"/>
    </source>
</evidence>
<reference evidence="3 4" key="1">
    <citation type="journal article" date="2021" name="Cell">
        <title>Tracing the genetic footprints of vertebrate landing in non-teleost ray-finned fishes.</title>
        <authorList>
            <person name="Bi X."/>
            <person name="Wang K."/>
            <person name="Yang L."/>
            <person name="Pan H."/>
            <person name="Jiang H."/>
            <person name="Wei Q."/>
            <person name="Fang M."/>
            <person name="Yu H."/>
            <person name="Zhu C."/>
            <person name="Cai Y."/>
            <person name="He Y."/>
            <person name="Gan X."/>
            <person name="Zeng H."/>
            <person name="Yu D."/>
            <person name="Zhu Y."/>
            <person name="Jiang H."/>
            <person name="Qiu Q."/>
            <person name="Yang H."/>
            <person name="Zhang Y.E."/>
            <person name="Wang W."/>
            <person name="Zhu M."/>
            <person name="He S."/>
            <person name="Zhang G."/>
        </authorList>
    </citation>
    <scope>NUCLEOTIDE SEQUENCE [LARGE SCALE GENOMIC DNA]</scope>
    <source>
        <strain evidence="3">Bchr_013</strain>
    </source>
</reference>
<dbReference type="GO" id="GO:0051959">
    <property type="term" value="F:dynein light intermediate chain binding"/>
    <property type="evidence" value="ECO:0007669"/>
    <property type="project" value="InterPro"/>
</dbReference>
<dbReference type="Pfam" id="PF08385">
    <property type="entry name" value="DHC_N1"/>
    <property type="match status" value="1"/>
</dbReference>
<dbReference type="AlphaFoldDB" id="A0A8X8BLM1"/>
<gene>
    <name evidence="3" type="primary">Dnah5_0</name>
    <name evidence="3" type="ORF">GTO96_0018510</name>
</gene>
<comment type="caution">
    <text evidence="3">The sequence shown here is derived from an EMBL/GenBank/DDBJ whole genome shotgun (WGS) entry which is preliminary data.</text>
</comment>
<feature type="non-terminal residue" evidence="3">
    <location>
        <position position="500"/>
    </location>
</feature>
<sequence length="500" mass="57606">MTLETRKEMEKHAKAKKDERKAQLDPRHKYIISLIAFGLNLSELEVEDFIISDDKFGMIEEFFAPNGPKKLTFFYQEITQKKLSGTLLTDASSVTPHKRVFLSSGSEEEVNFGMLNCPASSILQSMQELLFHAMAPALKSQETRGAVKDGLRNIQIQEFFTSLEKFISSLSSARDNIKRRFQLQMIDLGGCLDSLNSPADYVAAATNNEVVEKLEGLLLLWMKQIEQVLTESEQMRKEADDIGPAAELEHWKKRMVTFNSLLDEIKSTIVKKVLGVLQVAKSRTLKHWKHLDVCITSAANEARDNVKFLYTLDGFFSTIGRCTPTSMLEHIPSLINSIRMIYSISQYYNTSERMTSLFVKITNQMISTCKAYLYQGVSKLWEHDTPELIQRIQDCSELNKEYQETFHRVKEKLHESQNEKQFEFSENYIFGKFDTFCKRLEKISDMISTIENLSNLQNVKLEGIEKIYSRYQTIVTNTKSKTYDVLDLRIQEVKVYLSIP</sequence>
<dbReference type="PANTHER" id="PTHR46532">
    <property type="entry name" value="MALE FERTILITY FACTOR KL5"/>
    <property type="match status" value="1"/>
</dbReference>
<dbReference type="GO" id="GO:0045505">
    <property type="term" value="F:dynein intermediate chain binding"/>
    <property type="evidence" value="ECO:0007669"/>
    <property type="project" value="InterPro"/>
</dbReference>
<dbReference type="InterPro" id="IPR026983">
    <property type="entry name" value="DHC"/>
</dbReference>
<feature type="domain" description="Dynein heavy chain tail" evidence="2">
    <location>
        <begin position="211"/>
        <end position="490"/>
    </location>
</feature>
<organism evidence="3 4">
    <name type="scientific">Polypterus senegalus</name>
    <name type="common">Senegal bichir</name>
    <dbReference type="NCBI Taxonomy" id="55291"/>
    <lineage>
        <taxon>Eukaryota</taxon>
        <taxon>Metazoa</taxon>
        <taxon>Chordata</taxon>
        <taxon>Craniata</taxon>
        <taxon>Vertebrata</taxon>
        <taxon>Euteleostomi</taxon>
        <taxon>Actinopterygii</taxon>
        <taxon>Polypteriformes</taxon>
        <taxon>Polypteridae</taxon>
        <taxon>Polypterus</taxon>
    </lineage>
</organism>
<keyword evidence="4" id="KW-1185">Reference proteome</keyword>